<keyword evidence="3" id="KW-1185">Reference proteome</keyword>
<feature type="compositionally biased region" description="Basic and acidic residues" evidence="1">
    <location>
        <begin position="71"/>
        <end position="81"/>
    </location>
</feature>
<dbReference type="EMBL" id="VTPC01003006">
    <property type="protein sequence ID" value="KAF2899167.1"/>
    <property type="molecule type" value="Genomic_DNA"/>
</dbReference>
<feature type="region of interest" description="Disordered" evidence="1">
    <location>
        <begin position="63"/>
        <end position="86"/>
    </location>
</feature>
<dbReference type="OrthoDB" id="410542at2759"/>
<evidence type="ECO:0000256" key="1">
    <source>
        <dbReference type="SAM" id="MobiDB-lite"/>
    </source>
</evidence>
<proteinExistence type="predicted"/>
<dbReference type="SUPFAM" id="SSF56219">
    <property type="entry name" value="DNase I-like"/>
    <property type="match status" value="1"/>
</dbReference>
<dbReference type="Gene3D" id="3.60.10.10">
    <property type="entry name" value="Endonuclease/exonuclease/phosphatase"/>
    <property type="match status" value="1"/>
</dbReference>
<evidence type="ECO:0008006" key="4">
    <source>
        <dbReference type="Google" id="ProtNLM"/>
    </source>
</evidence>
<sequence length="160" mass="18155">MTITIKIYGYDVTIIAVYAPVDSADNQAKNEFYKGHTDVVRDIKRYRDIIIAGDLNARIKSREGSQMAGRYAEEVKNDSGERYTPGTKCKQFDFMHEINPKAAKTEISAIIDDNSEIEDNSDEQEDEDTGDNQDDDYNFDDKNKDSSNNQDGSYNDSVVR</sequence>
<feature type="region of interest" description="Disordered" evidence="1">
    <location>
        <begin position="105"/>
        <end position="160"/>
    </location>
</feature>
<evidence type="ECO:0000313" key="3">
    <source>
        <dbReference type="Proteomes" id="UP000801492"/>
    </source>
</evidence>
<name>A0A8K0DA28_IGNLU</name>
<dbReference type="Proteomes" id="UP000801492">
    <property type="component" value="Unassembled WGS sequence"/>
</dbReference>
<dbReference type="AlphaFoldDB" id="A0A8K0DA28"/>
<dbReference type="InterPro" id="IPR036691">
    <property type="entry name" value="Endo/exonu/phosph_ase_sf"/>
</dbReference>
<organism evidence="2 3">
    <name type="scientific">Ignelater luminosus</name>
    <name type="common">Cucubano</name>
    <name type="synonym">Pyrophorus luminosus</name>
    <dbReference type="NCBI Taxonomy" id="2038154"/>
    <lineage>
        <taxon>Eukaryota</taxon>
        <taxon>Metazoa</taxon>
        <taxon>Ecdysozoa</taxon>
        <taxon>Arthropoda</taxon>
        <taxon>Hexapoda</taxon>
        <taxon>Insecta</taxon>
        <taxon>Pterygota</taxon>
        <taxon>Neoptera</taxon>
        <taxon>Endopterygota</taxon>
        <taxon>Coleoptera</taxon>
        <taxon>Polyphaga</taxon>
        <taxon>Elateriformia</taxon>
        <taxon>Elateroidea</taxon>
        <taxon>Elateridae</taxon>
        <taxon>Agrypninae</taxon>
        <taxon>Pyrophorini</taxon>
        <taxon>Ignelater</taxon>
    </lineage>
</organism>
<gene>
    <name evidence="2" type="ORF">ILUMI_07007</name>
</gene>
<feature type="compositionally biased region" description="Acidic residues" evidence="1">
    <location>
        <begin position="113"/>
        <end position="138"/>
    </location>
</feature>
<evidence type="ECO:0000313" key="2">
    <source>
        <dbReference type="EMBL" id="KAF2899167.1"/>
    </source>
</evidence>
<reference evidence="2" key="1">
    <citation type="submission" date="2019-08" db="EMBL/GenBank/DDBJ databases">
        <title>The genome of the North American firefly Photinus pyralis.</title>
        <authorList>
            <consortium name="Photinus pyralis genome working group"/>
            <person name="Fallon T.R."/>
            <person name="Sander Lower S.E."/>
            <person name="Weng J.-K."/>
        </authorList>
    </citation>
    <scope>NUCLEOTIDE SEQUENCE</scope>
    <source>
        <strain evidence="2">TRF0915ILg1</strain>
        <tissue evidence="2">Whole body</tissue>
    </source>
</reference>
<comment type="caution">
    <text evidence="2">The sequence shown here is derived from an EMBL/GenBank/DDBJ whole genome shotgun (WGS) entry which is preliminary data.</text>
</comment>
<accession>A0A8K0DA28</accession>
<protein>
    <recommendedName>
        <fullName evidence="4">Endonuclease/exonuclease/phosphatase domain-containing protein</fullName>
    </recommendedName>
</protein>